<gene>
    <name evidence="2" type="ORF">SR1949_05440</name>
</gene>
<evidence type="ECO:0008006" key="4">
    <source>
        <dbReference type="Google" id="ProtNLM"/>
    </source>
</evidence>
<dbReference type="NCBIfam" id="TIGR02385">
    <property type="entry name" value="RelE_StbE"/>
    <property type="match status" value="1"/>
</dbReference>
<dbReference type="EMBL" id="BJCE01000010">
    <property type="protein sequence ID" value="GCL35449.1"/>
    <property type="molecule type" value="Genomic_DNA"/>
</dbReference>
<dbReference type="Pfam" id="PF05016">
    <property type="entry name" value="ParE_toxin"/>
    <property type="match status" value="1"/>
</dbReference>
<evidence type="ECO:0000313" key="2">
    <source>
        <dbReference type="EMBL" id="GCL35449.1"/>
    </source>
</evidence>
<dbReference type="Proteomes" id="UP000300142">
    <property type="component" value="Unassembled WGS sequence"/>
</dbReference>
<dbReference type="SUPFAM" id="SSF143011">
    <property type="entry name" value="RelE-like"/>
    <property type="match status" value="1"/>
</dbReference>
<comment type="caution">
    <text evidence="2">The sequence shown here is derived from an EMBL/GenBank/DDBJ whole genome shotgun (WGS) entry which is preliminary data.</text>
</comment>
<proteinExistence type="predicted"/>
<evidence type="ECO:0000256" key="1">
    <source>
        <dbReference type="ARBA" id="ARBA00022649"/>
    </source>
</evidence>
<reference evidence="3" key="1">
    <citation type="submission" date="2019-02" db="EMBL/GenBank/DDBJ databases">
        <title>Draft genome sequence of Sphaerospermopsis reniformis NIES-1949.</title>
        <authorList>
            <person name="Yamaguchi H."/>
            <person name="Suzuki S."/>
            <person name="Kawachi M."/>
        </authorList>
    </citation>
    <scope>NUCLEOTIDE SEQUENCE [LARGE SCALE GENOMIC DNA]</scope>
    <source>
        <strain evidence="3">NIES-1949</strain>
    </source>
</reference>
<dbReference type="Gene3D" id="3.30.2310.20">
    <property type="entry name" value="RelE-like"/>
    <property type="match status" value="1"/>
</dbReference>
<keyword evidence="1" id="KW-1277">Toxin-antitoxin system</keyword>
<organism evidence="2 3">
    <name type="scientific">Sphaerospermopsis reniformis</name>
    <dbReference type="NCBI Taxonomy" id="531300"/>
    <lineage>
        <taxon>Bacteria</taxon>
        <taxon>Bacillati</taxon>
        <taxon>Cyanobacteriota</taxon>
        <taxon>Cyanophyceae</taxon>
        <taxon>Nostocales</taxon>
        <taxon>Aphanizomenonaceae</taxon>
        <taxon>Sphaerospermopsis</taxon>
    </lineage>
</organism>
<evidence type="ECO:0000313" key="3">
    <source>
        <dbReference type="Proteomes" id="UP000300142"/>
    </source>
</evidence>
<dbReference type="AlphaFoldDB" id="A0A479ZRW9"/>
<dbReference type="InterPro" id="IPR035093">
    <property type="entry name" value="RelE/ParE_toxin_dom_sf"/>
</dbReference>
<keyword evidence="3" id="KW-1185">Reference proteome</keyword>
<sequence>MNIAWTPKSLRSFKRLIRKYPNLRPLIEQTLLQLAEDPFYPSLRTHKLKGELANVWSCSIDYNYRILFEFVENTEDQQEAILLLNLGTHDEVY</sequence>
<accession>A0A479ZRW9</accession>
<dbReference type="InterPro" id="IPR007712">
    <property type="entry name" value="RelE/ParE_toxin"/>
</dbReference>
<protein>
    <recommendedName>
        <fullName evidence="4">Plasmid stabilization system</fullName>
    </recommendedName>
</protein>
<dbReference type="RefSeq" id="WP_137666283.1">
    <property type="nucleotide sequence ID" value="NZ_BJCE01000010.1"/>
</dbReference>
<name>A0A479ZRW9_9CYAN</name>